<keyword evidence="4" id="KW-1185">Reference proteome</keyword>
<dbReference type="Pfam" id="PF07859">
    <property type="entry name" value="Abhydrolase_3"/>
    <property type="match status" value="1"/>
</dbReference>
<evidence type="ECO:0000313" key="3">
    <source>
        <dbReference type="EMBL" id="KAL2797945.1"/>
    </source>
</evidence>
<evidence type="ECO:0000256" key="1">
    <source>
        <dbReference type="ARBA" id="ARBA00022801"/>
    </source>
</evidence>
<accession>A0ABR4GFW3</accession>
<comment type="caution">
    <text evidence="3">The sequence shown here is derived from an EMBL/GenBank/DDBJ whole genome shotgun (WGS) entry which is preliminary data.</text>
</comment>
<dbReference type="InterPro" id="IPR013094">
    <property type="entry name" value="AB_hydrolase_3"/>
</dbReference>
<evidence type="ECO:0000259" key="2">
    <source>
        <dbReference type="Pfam" id="PF07859"/>
    </source>
</evidence>
<dbReference type="Gene3D" id="3.40.50.1820">
    <property type="entry name" value="alpha/beta hydrolase"/>
    <property type="match status" value="1"/>
</dbReference>
<proteinExistence type="predicted"/>
<dbReference type="Proteomes" id="UP001610563">
    <property type="component" value="Unassembled WGS sequence"/>
</dbReference>
<protein>
    <submittedName>
        <fullName evidence="3">Alpha/Beta hydrolase protein</fullName>
    </submittedName>
</protein>
<dbReference type="GO" id="GO:0016787">
    <property type="term" value="F:hydrolase activity"/>
    <property type="evidence" value="ECO:0007669"/>
    <property type="project" value="UniProtKB-KW"/>
</dbReference>
<evidence type="ECO:0000313" key="4">
    <source>
        <dbReference type="Proteomes" id="UP001610563"/>
    </source>
</evidence>
<dbReference type="InterPro" id="IPR050300">
    <property type="entry name" value="GDXG_lipolytic_enzyme"/>
</dbReference>
<feature type="domain" description="Alpha/beta hydrolase fold-3" evidence="2">
    <location>
        <begin position="66"/>
        <end position="202"/>
    </location>
</feature>
<keyword evidence="1 3" id="KW-0378">Hydrolase</keyword>
<dbReference type="SUPFAM" id="SSF53474">
    <property type="entry name" value="alpha/beta-Hydrolases"/>
    <property type="match status" value="1"/>
</dbReference>
<sequence length="370" mass="40535">MASPPTPETNAGFDRLVSILQSFPSSIFDPFTIYRTHYESAEVQIGVDILVPKTLQLPVPAERPVIVRIHGGFLVTGSSLFPGWFSNWVLLYAVKVGAIIVSPNYRLLPEVSGRDILDDMRAFWTWFHAEGPQRHLVSVGREDIKLQTENEKHLLIGESAGGYLAIQSLLSEYTRPRALITMYPMLDLKSEYYTRAFEKPIVGVPDIPNEVIDQSLSRSASLSSNEGSAVITEADPPDRLALALAMVQNGRVLEFLGVGNKDDDDHRLFPLERLAQKGSGSITPPLLPPTVILHGSEDTAVPVSGTRKFVETLRNVDPSCDLRVIIRPGDHGFDAGATLETPWLADALEFVSRAWLGLEEGVGGVVASSL</sequence>
<reference evidence="3 4" key="1">
    <citation type="submission" date="2024-07" db="EMBL/GenBank/DDBJ databases">
        <title>Section-level genome sequencing and comparative genomics of Aspergillus sections Usti and Cavernicolus.</title>
        <authorList>
            <consortium name="Lawrence Berkeley National Laboratory"/>
            <person name="Nybo J.L."/>
            <person name="Vesth T.C."/>
            <person name="Theobald S."/>
            <person name="Frisvad J.C."/>
            <person name="Larsen T.O."/>
            <person name="Kjaerboelling I."/>
            <person name="Rothschild-Mancinelli K."/>
            <person name="Lyhne E.K."/>
            <person name="Kogle M.E."/>
            <person name="Barry K."/>
            <person name="Clum A."/>
            <person name="Na H."/>
            <person name="Ledsgaard L."/>
            <person name="Lin J."/>
            <person name="Lipzen A."/>
            <person name="Kuo A."/>
            <person name="Riley R."/>
            <person name="Mondo S."/>
            <person name="Labutti K."/>
            <person name="Haridas S."/>
            <person name="Pangalinan J."/>
            <person name="Salamov A.A."/>
            <person name="Simmons B.A."/>
            <person name="Magnuson J.K."/>
            <person name="Chen J."/>
            <person name="Drula E."/>
            <person name="Henrissat B."/>
            <person name="Wiebenga A."/>
            <person name="Lubbers R.J."/>
            <person name="Gomes A.C."/>
            <person name="Makela M.R."/>
            <person name="Stajich J."/>
            <person name="Grigoriev I.V."/>
            <person name="Mortensen U.H."/>
            <person name="De Vries R.P."/>
            <person name="Baker S.E."/>
            <person name="Andersen M.R."/>
        </authorList>
    </citation>
    <scope>NUCLEOTIDE SEQUENCE [LARGE SCALE GENOMIC DNA]</scope>
    <source>
        <strain evidence="3 4">CBS 209.92</strain>
    </source>
</reference>
<name>A0ABR4GFW3_9EURO</name>
<dbReference type="PANTHER" id="PTHR48081:SF3">
    <property type="entry name" value="ALPHA_BETA HYDROLASE FOLD-3 DOMAIN-CONTAINING PROTEIN"/>
    <property type="match status" value="1"/>
</dbReference>
<dbReference type="InterPro" id="IPR029058">
    <property type="entry name" value="AB_hydrolase_fold"/>
</dbReference>
<gene>
    <name evidence="3" type="ORF">BJX66DRAFT_347841</name>
</gene>
<dbReference type="EMBL" id="JBFTWV010000016">
    <property type="protein sequence ID" value="KAL2797945.1"/>
    <property type="molecule type" value="Genomic_DNA"/>
</dbReference>
<organism evidence="3 4">
    <name type="scientific">Aspergillus keveii</name>
    <dbReference type="NCBI Taxonomy" id="714993"/>
    <lineage>
        <taxon>Eukaryota</taxon>
        <taxon>Fungi</taxon>
        <taxon>Dikarya</taxon>
        <taxon>Ascomycota</taxon>
        <taxon>Pezizomycotina</taxon>
        <taxon>Eurotiomycetes</taxon>
        <taxon>Eurotiomycetidae</taxon>
        <taxon>Eurotiales</taxon>
        <taxon>Aspergillaceae</taxon>
        <taxon>Aspergillus</taxon>
        <taxon>Aspergillus subgen. Nidulantes</taxon>
    </lineage>
</organism>
<dbReference type="PANTHER" id="PTHR48081">
    <property type="entry name" value="AB HYDROLASE SUPERFAMILY PROTEIN C4A8.06C"/>
    <property type="match status" value="1"/>
</dbReference>